<keyword evidence="3" id="KW-1185">Reference proteome</keyword>
<evidence type="ECO:0000313" key="2">
    <source>
        <dbReference type="EMBL" id="MFC7140845.1"/>
    </source>
</evidence>
<organism evidence="2 3">
    <name type="scientific">Halosimplex aquaticum</name>
    <dbReference type="NCBI Taxonomy" id="3026162"/>
    <lineage>
        <taxon>Archaea</taxon>
        <taxon>Methanobacteriati</taxon>
        <taxon>Methanobacteriota</taxon>
        <taxon>Stenosarchaea group</taxon>
        <taxon>Halobacteria</taxon>
        <taxon>Halobacteriales</taxon>
        <taxon>Haloarculaceae</taxon>
        <taxon>Halosimplex</taxon>
    </lineage>
</organism>
<dbReference type="Proteomes" id="UP001596432">
    <property type="component" value="Unassembled WGS sequence"/>
</dbReference>
<dbReference type="AlphaFoldDB" id="A0ABD5Y663"/>
<evidence type="ECO:0000259" key="1">
    <source>
        <dbReference type="Pfam" id="PF18545"/>
    </source>
</evidence>
<dbReference type="RefSeq" id="WP_274321932.1">
    <property type="nucleotide sequence ID" value="NZ_CP118158.1"/>
</dbReference>
<accession>A0ABD5Y663</accession>
<evidence type="ECO:0000313" key="3">
    <source>
        <dbReference type="Proteomes" id="UP001596432"/>
    </source>
</evidence>
<name>A0ABD5Y663_9EURY</name>
<dbReference type="Pfam" id="PF18545">
    <property type="entry name" value="HalOD1"/>
    <property type="match status" value="1"/>
</dbReference>
<proteinExistence type="predicted"/>
<dbReference type="GeneID" id="78821151"/>
<comment type="caution">
    <text evidence="2">The sequence shown here is derived from an EMBL/GenBank/DDBJ whole genome shotgun (WGS) entry which is preliminary data.</text>
</comment>
<dbReference type="InterPro" id="IPR040624">
    <property type="entry name" value="HalOD1"/>
</dbReference>
<dbReference type="EMBL" id="JBHTAS010000001">
    <property type="protein sequence ID" value="MFC7140845.1"/>
    <property type="molecule type" value="Genomic_DNA"/>
</dbReference>
<sequence>MDGMAVHEARDQVSIDVIETIASVTDMDPLTMEPPLYEAIDTDALDSLYENGAVASVEFEYNGHTIRIDDEQTVTVDGRGA</sequence>
<gene>
    <name evidence="2" type="ORF">ACFQMA_13560</name>
</gene>
<feature type="domain" description="Halobacterial output" evidence="1">
    <location>
        <begin position="10"/>
        <end position="77"/>
    </location>
</feature>
<protein>
    <submittedName>
        <fullName evidence="2">HalOD1 output domain-containing protein</fullName>
    </submittedName>
</protein>
<reference evidence="2 3" key="1">
    <citation type="journal article" date="2019" name="Int. J. Syst. Evol. Microbiol.">
        <title>The Global Catalogue of Microorganisms (GCM) 10K type strain sequencing project: providing services to taxonomists for standard genome sequencing and annotation.</title>
        <authorList>
            <consortium name="The Broad Institute Genomics Platform"/>
            <consortium name="The Broad Institute Genome Sequencing Center for Infectious Disease"/>
            <person name="Wu L."/>
            <person name="Ma J."/>
        </authorList>
    </citation>
    <scope>NUCLEOTIDE SEQUENCE [LARGE SCALE GENOMIC DNA]</scope>
    <source>
        <strain evidence="2 3">XZYJT29</strain>
    </source>
</reference>